<dbReference type="GO" id="GO:0016405">
    <property type="term" value="F:CoA-ligase activity"/>
    <property type="evidence" value="ECO:0007669"/>
    <property type="project" value="TreeGrafter"/>
</dbReference>
<proteinExistence type="inferred from homology"/>
<comment type="caution">
    <text evidence="5">The sequence shown here is derived from an EMBL/GenBank/DDBJ whole genome shotgun (WGS) entry which is preliminary data.</text>
</comment>
<dbReference type="PANTHER" id="PTHR24096:SF149">
    <property type="entry name" value="AMP-BINDING DOMAIN-CONTAINING PROTEIN-RELATED"/>
    <property type="match status" value="1"/>
</dbReference>
<dbReference type="SUPFAM" id="SSF56801">
    <property type="entry name" value="Acetyl-CoA synthetase-like"/>
    <property type="match status" value="1"/>
</dbReference>
<keyword evidence="2 5" id="KW-0436">Ligase</keyword>
<evidence type="ECO:0000256" key="1">
    <source>
        <dbReference type="ARBA" id="ARBA00006432"/>
    </source>
</evidence>
<dbReference type="AlphaFoldDB" id="A0A9W6H3M0"/>
<feature type="domain" description="AMP-binding enzyme C-terminal" evidence="4">
    <location>
        <begin position="440"/>
        <end position="513"/>
    </location>
</feature>
<accession>A0A9W6H3M0</accession>
<protein>
    <submittedName>
        <fullName evidence="5">4-coumarate--CoA ligase</fullName>
    </submittedName>
</protein>
<dbReference type="Proteomes" id="UP001142462">
    <property type="component" value="Unassembled WGS sequence"/>
</dbReference>
<dbReference type="RefSeq" id="WP_271173615.1">
    <property type="nucleotide sequence ID" value="NZ_BSEJ01000009.1"/>
</dbReference>
<evidence type="ECO:0000259" key="4">
    <source>
        <dbReference type="Pfam" id="PF13193"/>
    </source>
</evidence>
<dbReference type="EMBL" id="BSEJ01000009">
    <property type="protein sequence ID" value="GLJ61905.1"/>
    <property type="molecule type" value="Genomic_DNA"/>
</dbReference>
<evidence type="ECO:0000259" key="3">
    <source>
        <dbReference type="Pfam" id="PF00501"/>
    </source>
</evidence>
<dbReference type="InterPro" id="IPR042099">
    <property type="entry name" value="ANL_N_sf"/>
</dbReference>
<dbReference type="InterPro" id="IPR045851">
    <property type="entry name" value="AMP-bd_C_sf"/>
</dbReference>
<dbReference type="FunFam" id="3.40.50.12780:FF:000003">
    <property type="entry name" value="Long-chain-fatty-acid--CoA ligase FadD"/>
    <property type="match status" value="1"/>
</dbReference>
<dbReference type="Pfam" id="PF13193">
    <property type="entry name" value="AMP-binding_C"/>
    <property type="match status" value="1"/>
</dbReference>
<dbReference type="InterPro" id="IPR025110">
    <property type="entry name" value="AMP-bd_C"/>
</dbReference>
<organism evidence="5 6">
    <name type="scientific">Microbacterium barkeri</name>
    <dbReference type="NCBI Taxonomy" id="33917"/>
    <lineage>
        <taxon>Bacteria</taxon>
        <taxon>Bacillati</taxon>
        <taxon>Actinomycetota</taxon>
        <taxon>Actinomycetes</taxon>
        <taxon>Micrococcales</taxon>
        <taxon>Microbacteriaceae</taxon>
        <taxon>Microbacterium</taxon>
    </lineage>
</organism>
<gene>
    <name evidence="5" type="ORF">GCM10017576_20350</name>
</gene>
<evidence type="ECO:0000313" key="5">
    <source>
        <dbReference type="EMBL" id="GLJ61905.1"/>
    </source>
</evidence>
<feature type="domain" description="AMP-dependent synthetase/ligase" evidence="3">
    <location>
        <begin position="27"/>
        <end position="389"/>
    </location>
</feature>
<comment type="similarity">
    <text evidence="1">Belongs to the ATP-dependent AMP-binding enzyme family.</text>
</comment>
<evidence type="ECO:0000256" key="2">
    <source>
        <dbReference type="ARBA" id="ARBA00022598"/>
    </source>
</evidence>
<reference evidence="5" key="2">
    <citation type="submission" date="2023-01" db="EMBL/GenBank/DDBJ databases">
        <authorList>
            <person name="Sun Q."/>
            <person name="Evtushenko L."/>
        </authorList>
    </citation>
    <scope>NUCLEOTIDE SEQUENCE</scope>
    <source>
        <strain evidence="5">VKM Ac-1020</strain>
    </source>
</reference>
<dbReference type="InterPro" id="IPR020845">
    <property type="entry name" value="AMP-binding_CS"/>
</dbReference>
<name>A0A9W6H3M0_9MICO</name>
<dbReference type="Gene3D" id="3.30.300.30">
    <property type="match status" value="1"/>
</dbReference>
<dbReference type="PROSITE" id="PS00455">
    <property type="entry name" value="AMP_BINDING"/>
    <property type="match status" value="1"/>
</dbReference>
<sequence length="526" mass="55965">MHAPEPELTIPDAPVYDLLFADLRDEERDLVAFIDGRTGDTLTYGALVDAIDAFAGAFAARGIGPGDVVSLHAVNTPAFAIAFHGILRAGATATTVNALFTPGEIEKQLRMARAVAHVTVSPLAPGSVPAAQATGIPAERIVVLDGWDAFPTLRDLLAEGHPAPDVTPEARSQVAVIPFSSGTTGLPKGVMLSHRNLVANVQQCVARLHVSPQERLLAVLPFFHIYGMTVLLNLALRARATLVTMPRFDLEEFLRVLQDHRVSYAFIAPPIAVALAKHPLVDQYDLSALRTVFSGAAPLDERLGRAVADRLGVEVLQGYGMTELSPVSHAMVRGASDGVPLSSIGPAVPGTEAQIVDIETHAVIEVPEEGRSRSGELWVRGPQVMLGYLDNPEATAACLTEDGWLRTGDIAAYDASGAVFIVDRLKELIKHKGYQVAPAELEALLLASDRVADAAVVGEPLEDGDEAPVAFVVPQGEPDADAVLAELNGQVAPYKKLRRVEFVDAIPKSASGKILRKDLKARLTGE</sequence>
<evidence type="ECO:0000313" key="6">
    <source>
        <dbReference type="Proteomes" id="UP001142462"/>
    </source>
</evidence>
<dbReference type="PANTHER" id="PTHR24096">
    <property type="entry name" value="LONG-CHAIN-FATTY-ACID--COA LIGASE"/>
    <property type="match status" value="1"/>
</dbReference>
<dbReference type="Pfam" id="PF00501">
    <property type="entry name" value="AMP-binding"/>
    <property type="match status" value="1"/>
</dbReference>
<dbReference type="InterPro" id="IPR000873">
    <property type="entry name" value="AMP-dep_synth/lig_dom"/>
</dbReference>
<reference evidence="5" key="1">
    <citation type="journal article" date="2014" name="Int. J. Syst. Evol. Microbiol.">
        <title>Complete genome sequence of Corynebacterium casei LMG S-19264T (=DSM 44701T), isolated from a smear-ripened cheese.</title>
        <authorList>
            <consortium name="US DOE Joint Genome Institute (JGI-PGF)"/>
            <person name="Walter F."/>
            <person name="Albersmeier A."/>
            <person name="Kalinowski J."/>
            <person name="Ruckert C."/>
        </authorList>
    </citation>
    <scope>NUCLEOTIDE SEQUENCE</scope>
    <source>
        <strain evidence="5">VKM Ac-1020</strain>
    </source>
</reference>
<keyword evidence="6" id="KW-1185">Reference proteome</keyword>
<dbReference type="Gene3D" id="3.40.50.12780">
    <property type="entry name" value="N-terminal domain of ligase-like"/>
    <property type="match status" value="1"/>
</dbReference>